<organism evidence="1 2">
    <name type="scientific">Acaulospora colombiana</name>
    <dbReference type="NCBI Taxonomy" id="27376"/>
    <lineage>
        <taxon>Eukaryota</taxon>
        <taxon>Fungi</taxon>
        <taxon>Fungi incertae sedis</taxon>
        <taxon>Mucoromycota</taxon>
        <taxon>Glomeromycotina</taxon>
        <taxon>Glomeromycetes</taxon>
        <taxon>Diversisporales</taxon>
        <taxon>Acaulosporaceae</taxon>
        <taxon>Acaulospora</taxon>
    </lineage>
</organism>
<proteinExistence type="predicted"/>
<feature type="non-terminal residue" evidence="1">
    <location>
        <position position="360"/>
    </location>
</feature>
<comment type="caution">
    <text evidence="1">The sequence shown here is derived from an EMBL/GenBank/DDBJ whole genome shotgun (WGS) entry which is preliminary data.</text>
</comment>
<dbReference type="Proteomes" id="UP000789525">
    <property type="component" value="Unassembled WGS sequence"/>
</dbReference>
<dbReference type="EMBL" id="CAJVPT010005685">
    <property type="protein sequence ID" value="CAG8522755.1"/>
    <property type="molecule type" value="Genomic_DNA"/>
</dbReference>
<accession>A0ACA9LCM3</accession>
<evidence type="ECO:0000313" key="2">
    <source>
        <dbReference type="Proteomes" id="UP000789525"/>
    </source>
</evidence>
<gene>
    <name evidence="1" type="ORF">ACOLOM_LOCUS3730</name>
</gene>
<keyword evidence="2" id="KW-1185">Reference proteome</keyword>
<name>A0ACA9LCM3_9GLOM</name>
<protein>
    <submittedName>
        <fullName evidence="1">11577_t:CDS:1</fullName>
    </submittedName>
</protein>
<reference evidence="1" key="1">
    <citation type="submission" date="2021-06" db="EMBL/GenBank/DDBJ databases">
        <authorList>
            <person name="Kallberg Y."/>
            <person name="Tangrot J."/>
            <person name="Rosling A."/>
        </authorList>
    </citation>
    <scope>NUCLEOTIDE SEQUENCE</scope>
    <source>
        <strain evidence="1">CL356</strain>
    </source>
</reference>
<sequence>MDKSGTNSNTTATSSTSNASPVTILPAASFPQPAPRSPPSSSALSDSNGTASSYDSLYELVQKRISTFTYLKQVHEGKVHWFNTVCLSKEDLGMVYENLRMKKRTGNFFILGASLAPILDITNSQDYVKALSVMLQEFEYHTTEHSKQKMKMFFRKSKIVKDDDASFQESGEYTYLFVPNVPSELDYFQTFYTLCDILVEVYNKLLTGTTHTLTTSFIESVQKVDGKFKKIIALIAKEIDTLSRSTIKDELRVIDPIIMMSPSSGISSRRVHTPVNFSSTNSNPSTINGNDGIWDSGWNGSDSGKRWTSDFHMTASRNKARLLDAVFITRSQLLDSLEDYYRSKGFKEGSRKSRGAGKGK</sequence>
<evidence type="ECO:0000313" key="1">
    <source>
        <dbReference type="EMBL" id="CAG8522755.1"/>
    </source>
</evidence>